<organism evidence="1">
    <name type="scientific">Candidatus Kentrum sp. TC</name>
    <dbReference type="NCBI Taxonomy" id="2126339"/>
    <lineage>
        <taxon>Bacteria</taxon>
        <taxon>Pseudomonadati</taxon>
        <taxon>Pseudomonadota</taxon>
        <taxon>Gammaproteobacteria</taxon>
        <taxon>Candidatus Kentrum</taxon>
    </lineage>
</organism>
<protein>
    <recommendedName>
        <fullName evidence="2">RNA-directed DNA polymerase</fullName>
    </recommendedName>
</protein>
<sequence>MFCRVNRLKLKVHSLTGRITPLLMLQAFKNVKRNRGAAGIDKVSIRMFEANLQENLNALMRELKTRDAFQPKPLRRVLVGKGVAGASPLPTSERWSINRWNSEARPGE</sequence>
<dbReference type="EMBL" id="CAADFS010000192">
    <property type="protein sequence ID" value="VFK52569.1"/>
    <property type="molecule type" value="Genomic_DNA"/>
</dbReference>
<dbReference type="AlphaFoldDB" id="A0A450ZFN0"/>
<evidence type="ECO:0000313" key="1">
    <source>
        <dbReference type="EMBL" id="VFK52569.1"/>
    </source>
</evidence>
<evidence type="ECO:0008006" key="2">
    <source>
        <dbReference type="Google" id="ProtNLM"/>
    </source>
</evidence>
<gene>
    <name evidence="1" type="ORF">BECKTC1821D_GA0114238_11921</name>
</gene>
<name>A0A450ZFN0_9GAMM</name>
<reference evidence="1" key="1">
    <citation type="submission" date="2019-02" db="EMBL/GenBank/DDBJ databases">
        <authorList>
            <person name="Gruber-Vodicka R. H."/>
            <person name="Seah K. B. B."/>
        </authorList>
    </citation>
    <scope>NUCLEOTIDE SEQUENCE</scope>
    <source>
        <strain evidence="1">BECK_BZ123</strain>
    </source>
</reference>
<accession>A0A450ZFN0</accession>
<proteinExistence type="predicted"/>